<sequence length="58" mass="6218">MMVIGLATADFARRLAVNNTDGGDTKTWSAFVPAPRHPGIRAESRAKAVVFDAAVFDK</sequence>
<protein>
    <submittedName>
        <fullName evidence="1">Uncharacterized protein</fullName>
    </submittedName>
</protein>
<dbReference type="AlphaFoldDB" id="A0AA44EGT3"/>
<keyword evidence="1" id="KW-0614">Plasmid</keyword>
<evidence type="ECO:0000313" key="1">
    <source>
        <dbReference type="EMBL" id="NRF18441.1"/>
    </source>
</evidence>
<comment type="caution">
    <text evidence="1">The sequence shown here is derived from an EMBL/GenBank/DDBJ whole genome shotgun (WGS) entry which is preliminary data.</text>
</comment>
<dbReference type="Proteomes" id="UP001155820">
    <property type="component" value="Unassembled WGS sequence"/>
</dbReference>
<organism evidence="1 2">
    <name type="scientific">Agrobacterium pusense</name>
    <dbReference type="NCBI Taxonomy" id="648995"/>
    <lineage>
        <taxon>Bacteria</taxon>
        <taxon>Pseudomonadati</taxon>
        <taxon>Pseudomonadota</taxon>
        <taxon>Alphaproteobacteria</taxon>
        <taxon>Hyphomicrobiales</taxon>
        <taxon>Rhizobiaceae</taxon>
        <taxon>Rhizobium/Agrobacterium group</taxon>
        <taxon>Agrobacterium</taxon>
    </lineage>
</organism>
<accession>A0AA44EGT3</accession>
<geneLocation type="plasmid" evidence="1">
    <name>unnamed5</name>
</geneLocation>
<evidence type="ECO:0000313" key="2">
    <source>
        <dbReference type="Proteomes" id="UP001155820"/>
    </source>
</evidence>
<keyword evidence="2" id="KW-1185">Reference proteome</keyword>
<dbReference type="RefSeq" id="WP_172873209.1">
    <property type="nucleotide sequence ID" value="NZ_JABRWL010000003.1"/>
</dbReference>
<reference evidence="1" key="1">
    <citation type="submission" date="2019-07" db="EMBL/GenBank/DDBJ databases">
        <title>FDA dAtabase for Regulatory Grade micrObial Sequences (FDA-ARGOS): Supporting development and validation of Infectious Disease Dx tests.</title>
        <authorList>
            <person name="Bachman M."/>
            <person name="Young C."/>
            <person name="Tallon L."/>
            <person name="Sadzewicz L."/>
            <person name="Vavikolanu K."/>
            <person name="Mehta A."/>
            <person name="Aluvathingal J."/>
            <person name="Nadendla S."/>
            <person name="Nandy P."/>
            <person name="Geyer C."/>
            <person name="Yan Y."/>
            <person name="Sichtig H."/>
        </authorList>
    </citation>
    <scope>NUCLEOTIDE SEQUENCE</scope>
    <source>
        <strain evidence="1">FDAARGOS_618</strain>
        <plasmid evidence="1">unnamed5</plasmid>
    </source>
</reference>
<gene>
    <name evidence="1" type="ORF">FOB26_04895</name>
</gene>
<dbReference type="EMBL" id="JABRWM010000005">
    <property type="protein sequence ID" value="NRF18441.1"/>
    <property type="molecule type" value="Genomic_DNA"/>
</dbReference>
<name>A0AA44EGT3_9HYPH</name>
<proteinExistence type="predicted"/>